<dbReference type="GO" id="GO:0071111">
    <property type="term" value="F:cyclic-guanylate-specific phosphodiesterase activity"/>
    <property type="evidence" value="ECO:0007669"/>
    <property type="project" value="InterPro"/>
</dbReference>
<evidence type="ECO:0000256" key="3">
    <source>
        <dbReference type="ARBA" id="ARBA00022692"/>
    </source>
</evidence>
<accession>A0A1I1W7J6</accession>
<feature type="transmembrane region" description="Helical" evidence="6">
    <location>
        <begin position="58"/>
        <end position="81"/>
    </location>
</feature>
<dbReference type="InterPro" id="IPR035919">
    <property type="entry name" value="EAL_sf"/>
</dbReference>
<dbReference type="EMBL" id="FOMJ01000011">
    <property type="protein sequence ID" value="SFD88980.1"/>
    <property type="molecule type" value="Genomic_DNA"/>
</dbReference>
<dbReference type="GO" id="GO:0005886">
    <property type="term" value="C:plasma membrane"/>
    <property type="evidence" value="ECO:0007669"/>
    <property type="project" value="UniProtKB-SubCell"/>
</dbReference>
<evidence type="ECO:0000256" key="6">
    <source>
        <dbReference type="SAM" id="Phobius"/>
    </source>
</evidence>
<feature type="transmembrane region" description="Helical" evidence="6">
    <location>
        <begin position="93"/>
        <end position="114"/>
    </location>
</feature>
<dbReference type="Proteomes" id="UP000198611">
    <property type="component" value="Unassembled WGS sequence"/>
</dbReference>
<dbReference type="STRING" id="1123397.SAMN05660831_02549"/>
<dbReference type="OrthoDB" id="9816034at2"/>
<dbReference type="Pfam" id="PF05231">
    <property type="entry name" value="MASE1"/>
    <property type="match status" value="1"/>
</dbReference>
<dbReference type="Gene3D" id="3.30.70.270">
    <property type="match status" value="1"/>
</dbReference>
<dbReference type="PANTHER" id="PTHR33121:SF23">
    <property type="entry name" value="CYCLIC DI-GMP PHOSPHODIESTERASE PDEB"/>
    <property type="match status" value="1"/>
</dbReference>
<feature type="domain" description="EAL" evidence="7">
    <location>
        <begin position="490"/>
        <end position="737"/>
    </location>
</feature>
<dbReference type="PROSITE" id="PS50883">
    <property type="entry name" value="EAL"/>
    <property type="match status" value="1"/>
</dbReference>
<evidence type="ECO:0000313" key="9">
    <source>
        <dbReference type="Proteomes" id="UP000198611"/>
    </source>
</evidence>
<reference evidence="8 9" key="1">
    <citation type="submission" date="2016-10" db="EMBL/GenBank/DDBJ databases">
        <authorList>
            <person name="de Groot N.N."/>
        </authorList>
    </citation>
    <scope>NUCLEOTIDE SEQUENCE [LARGE SCALE GENOMIC DNA]</scope>
    <source>
        <strain evidence="8 9">HL3</strain>
    </source>
</reference>
<dbReference type="SMART" id="SM00052">
    <property type="entry name" value="EAL"/>
    <property type="match status" value="1"/>
</dbReference>
<dbReference type="CDD" id="cd01948">
    <property type="entry name" value="EAL"/>
    <property type="match status" value="1"/>
</dbReference>
<dbReference type="SMART" id="SM00267">
    <property type="entry name" value="GGDEF"/>
    <property type="match status" value="1"/>
</dbReference>
<sequence>MPHSNRAPHDSFLLCRPRSAGPLMWVLAAVAMVLAAELSRSFAIGDREASLIWPPAGLALGLAIAFGPRLLPLLAVVLYGWAVGFRGGDPLPWLLPAVGTALGPWLAVTVLRQLEARLDRPGPVGELLWTYAVGIGLGVLVSSLLGTLGLRLDPEYAQYDFGHAWGVYAISEAFGVLVFTGLAARLGRALADRDLEAALQPESWQLPWFLGLVAVVGLEAFLAGTGSESLARAATFLYFPLLAISAGRARPLFQDLVTAAIAVGLVTTAIARSGAATDGAQLRDLLEVVILVLAFTVMAQVVAAMAELLRRYLASERASARRDDLTGLANERELDDHLTRQAESDHPALLASIDVPAVRKAVDVLGLEPTNEIEEWIADRLVENTPAGAVAARIGRGTYALLDTQDLATSAASLEWLYDAIDGYRYRGGPLPLTLHPTIGMLQLEANQALPASEAQALASLVTQQARERADRRILLRPADPAELAHERATLSRVETIRSALERADGFALFGQRVEPLGDGNEPFYEILVRLRQTDGSLLSPGEFLDVAARFNLVPALDRWVAARALAACAALPGCRLSINLSGASLSDLSLLDYIDQQPGLAGLEPGRVTFEVTETEAIQHPEQATRLLAGLRKRGYKVALDDFGTGLASFEYLKTFPFDYIKIDGSFVRDALNSPADRAVVESVRQVAAVFGARTVAEFVEDAETRSWLAEVGVDFAQGFGIHRPAPLEELLPQPT</sequence>
<feature type="transmembrane region" description="Helical" evidence="6">
    <location>
        <begin position="206"/>
        <end position="224"/>
    </location>
</feature>
<feature type="transmembrane region" description="Helical" evidence="6">
    <location>
        <begin position="165"/>
        <end position="186"/>
    </location>
</feature>
<keyword evidence="2" id="KW-1003">Cell membrane</keyword>
<dbReference type="Gene3D" id="3.20.20.450">
    <property type="entry name" value="EAL domain"/>
    <property type="match status" value="1"/>
</dbReference>
<name>A0A1I1W7J6_9GAMM</name>
<evidence type="ECO:0000256" key="4">
    <source>
        <dbReference type="ARBA" id="ARBA00022989"/>
    </source>
</evidence>
<gene>
    <name evidence="8" type="ORF">SAMN05660831_02549</name>
</gene>
<evidence type="ECO:0000256" key="1">
    <source>
        <dbReference type="ARBA" id="ARBA00004651"/>
    </source>
</evidence>
<feature type="transmembrane region" description="Helical" evidence="6">
    <location>
        <begin position="288"/>
        <end position="309"/>
    </location>
</feature>
<keyword evidence="3 6" id="KW-0812">Transmembrane</keyword>
<organism evidence="8 9">
    <name type="scientific">Thiohalospira halophila DSM 15071</name>
    <dbReference type="NCBI Taxonomy" id="1123397"/>
    <lineage>
        <taxon>Bacteria</taxon>
        <taxon>Pseudomonadati</taxon>
        <taxon>Pseudomonadota</taxon>
        <taxon>Gammaproteobacteria</taxon>
        <taxon>Thiohalospirales</taxon>
        <taxon>Thiohalospiraceae</taxon>
        <taxon>Thiohalospira</taxon>
    </lineage>
</organism>
<keyword evidence="9" id="KW-1185">Reference proteome</keyword>
<feature type="transmembrane region" description="Helical" evidence="6">
    <location>
        <begin position="256"/>
        <end position="276"/>
    </location>
</feature>
<protein>
    <submittedName>
        <fullName evidence="8">EAL domain, c-di-GMP-specific phosphodiesterase class I (Or its enzymatically inactive variant)</fullName>
    </submittedName>
</protein>
<dbReference type="InterPro" id="IPR001633">
    <property type="entry name" value="EAL_dom"/>
</dbReference>
<dbReference type="PANTHER" id="PTHR33121">
    <property type="entry name" value="CYCLIC DI-GMP PHOSPHODIESTERASE PDEF"/>
    <property type="match status" value="1"/>
</dbReference>
<dbReference type="Pfam" id="PF00563">
    <property type="entry name" value="EAL"/>
    <property type="match status" value="1"/>
</dbReference>
<dbReference type="InterPro" id="IPR029787">
    <property type="entry name" value="Nucleotide_cyclase"/>
</dbReference>
<evidence type="ECO:0000259" key="7">
    <source>
        <dbReference type="PROSITE" id="PS50883"/>
    </source>
</evidence>
<dbReference type="RefSeq" id="WP_093429155.1">
    <property type="nucleotide sequence ID" value="NZ_FOMJ01000011.1"/>
</dbReference>
<dbReference type="SUPFAM" id="SSF55073">
    <property type="entry name" value="Nucleotide cyclase"/>
    <property type="match status" value="1"/>
</dbReference>
<feature type="transmembrane region" description="Helical" evidence="6">
    <location>
        <begin position="126"/>
        <end position="145"/>
    </location>
</feature>
<evidence type="ECO:0000256" key="5">
    <source>
        <dbReference type="ARBA" id="ARBA00023136"/>
    </source>
</evidence>
<evidence type="ECO:0000256" key="2">
    <source>
        <dbReference type="ARBA" id="ARBA00022475"/>
    </source>
</evidence>
<dbReference type="InterPro" id="IPR000160">
    <property type="entry name" value="GGDEF_dom"/>
</dbReference>
<dbReference type="InterPro" id="IPR007895">
    <property type="entry name" value="MASE1"/>
</dbReference>
<evidence type="ECO:0000313" key="8">
    <source>
        <dbReference type="EMBL" id="SFD88980.1"/>
    </source>
</evidence>
<dbReference type="InterPro" id="IPR043128">
    <property type="entry name" value="Rev_trsase/Diguanyl_cyclase"/>
</dbReference>
<dbReference type="AlphaFoldDB" id="A0A1I1W7J6"/>
<proteinExistence type="predicted"/>
<feature type="transmembrane region" description="Helical" evidence="6">
    <location>
        <begin position="230"/>
        <end position="249"/>
    </location>
</feature>
<comment type="subcellular location">
    <subcellularLocation>
        <location evidence="1">Cell membrane</location>
        <topology evidence="1">Multi-pass membrane protein</topology>
    </subcellularLocation>
</comment>
<keyword evidence="5 6" id="KW-0472">Membrane</keyword>
<dbReference type="InterPro" id="IPR050706">
    <property type="entry name" value="Cyclic-di-GMP_PDE-like"/>
</dbReference>
<keyword evidence="4 6" id="KW-1133">Transmembrane helix</keyword>
<feature type="transmembrane region" description="Helical" evidence="6">
    <location>
        <begin position="20"/>
        <end position="38"/>
    </location>
</feature>
<dbReference type="SUPFAM" id="SSF141868">
    <property type="entry name" value="EAL domain-like"/>
    <property type="match status" value="1"/>
</dbReference>